<gene>
    <name evidence="6" type="ORF">SAMN05661003_10152</name>
</gene>
<evidence type="ECO:0000313" key="7">
    <source>
        <dbReference type="Proteomes" id="UP000243205"/>
    </source>
</evidence>
<dbReference type="InterPro" id="IPR050811">
    <property type="entry name" value="Phosphate_ABC_transporter"/>
</dbReference>
<evidence type="ECO:0000259" key="5">
    <source>
        <dbReference type="Pfam" id="PF12849"/>
    </source>
</evidence>
<feature type="domain" description="PBP" evidence="5">
    <location>
        <begin position="50"/>
        <end position="306"/>
    </location>
</feature>
<dbReference type="InterPro" id="IPR011862">
    <property type="entry name" value="Phos-bd"/>
</dbReference>
<dbReference type="NCBIfam" id="TIGR02136">
    <property type="entry name" value="ptsS_2"/>
    <property type="match status" value="1"/>
</dbReference>
<dbReference type="RefSeq" id="WP_171906278.1">
    <property type="nucleotide sequence ID" value="NZ_CALFZY010000019.1"/>
</dbReference>
<evidence type="ECO:0000256" key="3">
    <source>
        <dbReference type="ARBA" id="ARBA00022729"/>
    </source>
</evidence>
<dbReference type="SUPFAM" id="SSF53850">
    <property type="entry name" value="Periplasmic binding protein-like II"/>
    <property type="match status" value="1"/>
</dbReference>
<organism evidence="6 7">
    <name type="scientific">Desulfuromonas thiophila</name>
    <dbReference type="NCBI Taxonomy" id="57664"/>
    <lineage>
        <taxon>Bacteria</taxon>
        <taxon>Pseudomonadati</taxon>
        <taxon>Thermodesulfobacteriota</taxon>
        <taxon>Desulfuromonadia</taxon>
        <taxon>Desulfuromonadales</taxon>
        <taxon>Desulfuromonadaceae</taxon>
        <taxon>Desulfuromonas</taxon>
    </lineage>
</organism>
<dbReference type="AlphaFoldDB" id="A0A1G6WWB5"/>
<dbReference type="PANTHER" id="PTHR30570">
    <property type="entry name" value="PERIPLASMIC PHOSPHATE BINDING COMPONENT OF PHOSPHATE ABC TRANSPORTER"/>
    <property type="match status" value="1"/>
</dbReference>
<keyword evidence="4" id="KW-0592">Phosphate transport</keyword>
<comment type="function">
    <text evidence="4">Involved in the system for phosphate transport across the cytoplasmic membrane.</text>
</comment>
<sequence>MKLAGKKLWSKSIAGLMLLAGTAALTSPLQAANLEVDAKLPGYERVQGVGGNLNSIGSDTLNNLMTYWAESFRAKYPNVNIQIEGKGSSTAPPALIEGTAQLGPMSRPMKSSEIEQFEARHGFKPTAIGVALDSLGVFVNKDNPIESLSLQQVDAIFSRNRIGGAKEDLLTWGQLGLGGKFADLPISMYGRNSASGTYGFFKENALFKGDYKDTVKEQPGSASVVQSVTEDLGAIGYSGIGYKTSGVKAIALAQKDGATAYAPTYENVLNGSYPLGRMLYLYVAKKPGEPLPLLTAEFIKFVLSKEGQQIVVKDGYLPLPADVAAKQQALLN</sequence>
<dbReference type="InterPro" id="IPR024370">
    <property type="entry name" value="PBP_domain"/>
</dbReference>
<dbReference type="Pfam" id="PF12849">
    <property type="entry name" value="PBP_like_2"/>
    <property type="match status" value="1"/>
</dbReference>
<feature type="signal peptide" evidence="4">
    <location>
        <begin position="1"/>
        <end position="31"/>
    </location>
</feature>
<dbReference type="GO" id="GO:0006817">
    <property type="term" value="P:phosphate ion transport"/>
    <property type="evidence" value="ECO:0007669"/>
    <property type="project" value="UniProtKB-UniRule"/>
</dbReference>
<protein>
    <recommendedName>
        <fullName evidence="4">Phosphate-binding protein</fullName>
    </recommendedName>
</protein>
<dbReference type="Gene3D" id="3.40.190.10">
    <property type="entry name" value="Periplasmic binding protein-like II"/>
    <property type="match status" value="2"/>
</dbReference>
<name>A0A1G6WWB5_9BACT</name>
<dbReference type="CDD" id="cd13653">
    <property type="entry name" value="PBP2_phosphate_like_1"/>
    <property type="match status" value="1"/>
</dbReference>
<keyword evidence="7" id="KW-1185">Reference proteome</keyword>
<comment type="similarity">
    <text evidence="1 4">Belongs to the PstS family.</text>
</comment>
<proteinExistence type="inferred from homology"/>
<dbReference type="EMBL" id="FNAQ01000001">
    <property type="protein sequence ID" value="SDD70182.1"/>
    <property type="molecule type" value="Genomic_DNA"/>
</dbReference>
<keyword evidence="3 4" id="KW-0732">Signal</keyword>
<evidence type="ECO:0000313" key="6">
    <source>
        <dbReference type="EMBL" id="SDD70182.1"/>
    </source>
</evidence>
<reference evidence="7" key="1">
    <citation type="submission" date="2016-10" db="EMBL/GenBank/DDBJ databases">
        <authorList>
            <person name="Varghese N."/>
            <person name="Submissions S."/>
        </authorList>
    </citation>
    <scope>NUCLEOTIDE SEQUENCE [LARGE SCALE GENOMIC DNA]</scope>
    <source>
        <strain evidence="7">DSM 8987</strain>
    </source>
</reference>
<evidence type="ECO:0000256" key="1">
    <source>
        <dbReference type="ARBA" id="ARBA00008725"/>
    </source>
</evidence>
<evidence type="ECO:0000256" key="2">
    <source>
        <dbReference type="ARBA" id="ARBA00022448"/>
    </source>
</evidence>
<dbReference type="Proteomes" id="UP000243205">
    <property type="component" value="Unassembled WGS sequence"/>
</dbReference>
<dbReference type="PANTHER" id="PTHR30570:SF6">
    <property type="entry name" value="PHOSPHATE-BINDING PROTEIN PSTS"/>
    <property type="match status" value="1"/>
</dbReference>
<dbReference type="STRING" id="57664.SAMN05661003_10152"/>
<feature type="chain" id="PRO_5027160355" description="Phosphate-binding protein" evidence="4">
    <location>
        <begin position="32"/>
        <end position="332"/>
    </location>
</feature>
<keyword evidence="2 4" id="KW-0813">Transport</keyword>
<accession>A0A1G6WWB5</accession>
<evidence type="ECO:0000256" key="4">
    <source>
        <dbReference type="RuleBase" id="RU367119"/>
    </source>
</evidence>
<dbReference type="GO" id="GO:0042301">
    <property type="term" value="F:phosphate ion binding"/>
    <property type="evidence" value="ECO:0007669"/>
    <property type="project" value="UniProtKB-UniRule"/>
</dbReference>